<dbReference type="InterPro" id="IPR036249">
    <property type="entry name" value="Thioredoxin-like_sf"/>
</dbReference>
<evidence type="ECO:0000256" key="2">
    <source>
        <dbReference type="ARBA" id="ARBA00011245"/>
    </source>
</evidence>
<dbReference type="InterPro" id="IPR013766">
    <property type="entry name" value="Thioredoxin_domain"/>
</dbReference>
<proteinExistence type="inferred from homology"/>
<dbReference type="Pfam" id="PF00334">
    <property type="entry name" value="NDK"/>
    <property type="match status" value="2"/>
</dbReference>
<dbReference type="FunFam" id="3.30.70.141:FF:000012">
    <property type="entry name" value="Thioredoxin domain-containing protein 3"/>
    <property type="match status" value="1"/>
</dbReference>
<evidence type="ECO:0000256" key="8">
    <source>
        <dbReference type="ARBA" id="ARBA00022871"/>
    </source>
</evidence>
<keyword evidence="8" id="KW-0744">Spermatogenesis</keyword>
<dbReference type="AlphaFoldDB" id="A0A673U656"/>
<dbReference type="PANTHER" id="PTHR46135:SF2">
    <property type="entry name" value="THIOREDOXIN DOMAIN-CONTAINING PROTEIN 3"/>
    <property type="match status" value="1"/>
</dbReference>
<dbReference type="GO" id="GO:0030154">
    <property type="term" value="P:cell differentiation"/>
    <property type="evidence" value="ECO:0007669"/>
    <property type="project" value="UniProtKB-KW"/>
</dbReference>
<dbReference type="GO" id="GO:0007283">
    <property type="term" value="P:spermatogenesis"/>
    <property type="evidence" value="ECO:0007669"/>
    <property type="project" value="UniProtKB-KW"/>
</dbReference>
<keyword evidence="3" id="KW-0217">Developmental protein</keyword>
<dbReference type="GO" id="GO:0005737">
    <property type="term" value="C:cytoplasm"/>
    <property type="evidence" value="ECO:0007669"/>
    <property type="project" value="UniProtKB-SubCell"/>
</dbReference>
<sequence length="611" mass="70271">MASKKREVQLQVSMTLYQRSLLGALALEDLFTAPSFLQAVVNSQSLWDEMLQNRGLTVIDVYQAWCGPCKAMQPLFRKLRNELNEDELLHFVVAEADNIITLQPFRYTCEPVFLFSVNGKIIAKVNGANAPLVNQKIINLIDEERKIEAGEMVRPQYHEIMFVDSGAEDGEESPYKNTEPPYSIAIIKPDAVIAGKSLEIKEKILEAGFVIQAEDNRVLSEQQVRDFYHQIADQPDFEDFVLFMTNELSHILVVSQGNEEQPAWEETKPNPEIEIKFSEDNHNQVATPTMMNKKWDSLQGYLETHHMSQLCDVEENMENVNKFIDMFFPDLKNMKLEKILALLRPGLLQEKKEDVLNIINDEGFKILMQRSIILSEEEAQTLCKEYENEDYFENLIEKMTSGPSLALVLSRNNCLQYWKELIGPSTVENAKEYFPESLCAQFAVEGLPINQLYGSDSLETAEKEIQYFFPPQQTLALIKPHVTQEQREEILKYIKEAGFEITQMKEILLNEEEAEKIYSKIKNKDFYKDVLEMLSEGLSLVMILTKWNAISDWRRLMGPIDPDEAKLLSPDSIRAHFGRSILKNAVHGSSNIYEAKESINRMFEELVPEKP</sequence>
<comment type="similarity">
    <text evidence="16">Belongs to the NDK family.</text>
</comment>
<dbReference type="SUPFAM" id="SSF52833">
    <property type="entry name" value="Thioredoxin-like"/>
    <property type="match status" value="1"/>
</dbReference>
<dbReference type="InterPro" id="IPR051766">
    <property type="entry name" value="TXND_domain-containing"/>
</dbReference>
<evidence type="ECO:0000259" key="17">
    <source>
        <dbReference type="PROSITE" id="PS51352"/>
    </source>
</evidence>
<dbReference type="InterPro" id="IPR036850">
    <property type="entry name" value="NDK-like_dom_sf"/>
</dbReference>
<dbReference type="GO" id="GO:0036126">
    <property type="term" value="C:sperm flagellum"/>
    <property type="evidence" value="ECO:0007669"/>
    <property type="project" value="UniProtKB-ARBA"/>
</dbReference>
<evidence type="ECO:0000313" key="19">
    <source>
        <dbReference type="Proteomes" id="UP000472268"/>
    </source>
</evidence>
<keyword evidence="9" id="KW-1015">Disulfide bond</keyword>
<dbReference type="PANTHER" id="PTHR46135">
    <property type="entry name" value="NME/NM23 FAMILY MEMBER 8"/>
    <property type="match status" value="1"/>
</dbReference>
<dbReference type="InterPro" id="IPR034907">
    <property type="entry name" value="NDK-like_dom"/>
</dbReference>
<evidence type="ECO:0000256" key="15">
    <source>
        <dbReference type="ARBA" id="ARBA00080800"/>
    </source>
</evidence>
<dbReference type="SMART" id="SM00562">
    <property type="entry name" value="NDK"/>
    <property type="match status" value="2"/>
</dbReference>
<dbReference type="PROSITE" id="PS00194">
    <property type="entry name" value="THIOREDOXIN_1"/>
    <property type="match status" value="1"/>
</dbReference>
<reference evidence="18" key="2">
    <citation type="submission" date="2025-08" db="UniProtKB">
        <authorList>
            <consortium name="Ensembl"/>
        </authorList>
    </citation>
    <scope>IDENTIFICATION</scope>
</reference>
<dbReference type="InterPro" id="IPR017937">
    <property type="entry name" value="Thioredoxin_CS"/>
</dbReference>
<comment type="subcellular location">
    <subcellularLocation>
        <location evidence="1">Cytoplasm</location>
    </subcellularLocation>
</comment>
<dbReference type="GO" id="GO:0016787">
    <property type="term" value="F:hydrolase activity"/>
    <property type="evidence" value="ECO:0007669"/>
    <property type="project" value="UniProtKB-KW"/>
</dbReference>
<evidence type="ECO:0000256" key="5">
    <source>
        <dbReference type="ARBA" id="ARBA00022737"/>
    </source>
</evidence>
<dbReference type="CDD" id="cd04416">
    <property type="entry name" value="NDPk_TX"/>
    <property type="match status" value="2"/>
</dbReference>
<dbReference type="CDD" id="cd02948">
    <property type="entry name" value="TRX_NDPK"/>
    <property type="match status" value="1"/>
</dbReference>
<evidence type="ECO:0000313" key="18">
    <source>
        <dbReference type="Ensembl" id="ENSSSUP00005017045.1"/>
    </source>
</evidence>
<evidence type="ECO:0000256" key="11">
    <source>
        <dbReference type="ARBA" id="ARBA00060743"/>
    </source>
</evidence>
<evidence type="ECO:0000256" key="9">
    <source>
        <dbReference type="ARBA" id="ARBA00023157"/>
    </source>
</evidence>
<comment type="caution">
    <text evidence="16">Lacks conserved residue(s) required for the propagation of feature annotation.</text>
</comment>
<evidence type="ECO:0000256" key="6">
    <source>
        <dbReference type="ARBA" id="ARBA00022782"/>
    </source>
</evidence>
<evidence type="ECO:0000256" key="1">
    <source>
        <dbReference type="ARBA" id="ARBA00004496"/>
    </source>
</evidence>
<evidence type="ECO:0000256" key="16">
    <source>
        <dbReference type="PROSITE-ProRule" id="PRU00706"/>
    </source>
</evidence>
<gene>
    <name evidence="18" type="primary">NME8</name>
</gene>
<keyword evidence="4" id="KW-0963">Cytoplasm</keyword>
<evidence type="ECO:0000256" key="3">
    <source>
        <dbReference type="ARBA" id="ARBA00022473"/>
    </source>
</evidence>
<dbReference type="PROSITE" id="PS51374">
    <property type="entry name" value="NDPK_LIKE"/>
    <property type="match status" value="3"/>
</dbReference>
<evidence type="ECO:0000256" key="12">
    <source>
        <dbReference type="ARBA" id="ARBA00068138"/>
    </source>
</evidence>
<name>A0A673U656_SURSU</name>
<keyword evidence="5" id="KW-0677">Repeat</keyword>
<organism evidence="18 19">
    <name type="scientific">Suricata suricatta</name>
    <name type="common">Meerkat</name>
    <dbReference type="NCBI Taxonomy" id="37032"/>
    <lineage>
        <taxon>Eukaryota</taxon>
        <taxon>Metazoa</taxon>
        <taxon>Chordata</taxon>
        <taxon>Craniata</taxon>
        <taxon>Vertebrata</taxon>
        <taxon>Euteleostomi</taxon>
        <taxon>Mammalia</taxon>
        <taxon>Eutheria</taxon>
        <taxon>Laurasiatheria</taxon>
        <taxon>Carnivora</taxon>
        <taxon>Feliformia</taxon>
        <taxon>Herpestidae</taxon>
        <taxon>Suricata</taxon>
    </lineage>
</organism>
<protein>
    <recommendedName>
        <fullName evidence="12">Thioredoxin domain-containing protein 3</fullName>
    </recommendedName>
    <alternativeName>
        <fullName evidence="14">3'-5' exonuclease NME8</fullName>
    </alternativeName>
    <alternativeName>
        <fullName evidence="15">NME/NM23 family member 8</fullName>
    </alternativeName>
    <alternativeName>
        <fullName evidence="13">Spermatid-specific thioredoxin-2</fullName>
    </alternativeName>
</protein>
<keyword evidence="19" id="KW-1185">Reference proteome</keyword>
<reference evidence="18" key="3">
    <citation type="submission" date="2025-09" db="UniProtKB">
        <authorList>
            <consortium name="Ensembl"/>
        </authorList>
    </citation>
    <scope>IDENTIFICATION</scope>
</reference>
<dbReference type="PROSITE" id="PS51352">
    <property type="entry name" value="THIOREDOXIN_2"/>
    <property type="match status" value="1"/>
</dbReference>
<dbReference type="Ensembl" id="ENSSSUT00005019432.1">
    <property type="protein sequence ID" value="ENSSSUP00005017045.1"/>
    <property type="gene ID" value="ENSSSUG00005010963.1"/>
</dbReference>
<comment type="function">
    <text evidence="10">Probably required during the final stages of sperm tail maturation in the testis and/or epididymis, where extensive disulfide bonding of fibrous sheath (FS) proteins occurs. In vitro, it has neither nucleoside diphosphate kinase (NDPK) activity nor reducing activity on disulfide bonds. Exhibits a 3'-5' exonuclease activity with a preference for single-stranded DNA, suggesting roles in DNA proofreading and repair.</text>
</comment>
<dbReference type="SUPFAM" id="SSF54919">
    <property type="entry name" value="Nucleoside diphosphate kinase, NDK"/>
    <property type="match status" value="3"/>
</dbReference>
<dbReference type="OMA" id="ERQHVSQ"/>
<reference evidence="18 19" key="1">
    <citation type="submission" date="2019-05" db="EMBL/GenBank/DDBJ databases">
        <title>A Chromosome-scale Meerkat (S. suricatta) Genome Assembly.</title>
        <authorList>
            <person name="Dudchenko O."/>
            <person name="Lieberman Aiden E."/>
            <person name="Tung J."/>
            <person name="Barreiro L.B."/>
            <person name="Clutton-Brock T.H."/>
        </authorList>
    </citation>
    <scope>NUCLEOTIDE SEQUENCE [LARGE SCALE GENOMIC DNA]</scope>
</reference>
<feature type="domain" description="Thioredoxin" evidence="17">
    <location>
        <begin position="27"/>
        <end position="146"/>
    </location>
</feature>
<evidence type="ECO:0000256" key="7">
    <source>
        <dbReference type="ARBA" id="ARBA00022801"/>
    </source>
</evidence>
<evidence type="ECO:0000256" key="14">
    <source>
        <dbReference type="ARBA" id="ARBA00080209"/>
    </source>
</evidence>
<evidence type="ECO:0000256" key="4">
    <source>
        <dbReference type="ARBA" id="ARBA00022490"/>
    </source>
</evidence>
<dbReference type="Pfam" id="PF00085">
    <property type="entry name" value="Thioredoxin"/>
    <property type="match status" value="1"/>
</dbReference>
<comment type="similarity">
    <text evidence="11">In the C-terminal section; belongs to the NDK family.</text>
</comment>
<evidence type="ECO:0000256" key="13">
    <source>
        <dbReference type="ARBA" id="ARBA00080016"/>
    </source>
</evidence>
<keyword evidence="6" id="KW-0221">Differentiation</keyword>
<dbReference type="Gene3D" id="3.40.30.10">
    <property type="entry name" value="Glutaredoxin"/>
    <property type="match status" value="1"/>
</dbReference>
<dbReference type="Proteomes" id="UP000472268">
    <property type="component" value="Chromosome 2"/>
</dbReference>
<evidence type="ECO:0000256" key="10">
    <source>
        <dbReference type="ARBA" id="ARBA00058364"/>
    </source>
</evidence>
<keyword evidence="7" id="KW-0378">Hydrolase</keyword>
<dbReference type="Gene3D" id="3.30.70.141">
    <property type="entry name" value="Nucleoside diphosphate kinase-like domain"/>
    <property type="match status" value="3"/>
</dbReference>
<accession>A0A673U656</accession>
<comment type="subunit">
    <text evidence="2">Monomer.</text>
</comment>